<dbReference type="EC" id="2.7.13.3" evidence="2"/>
<protein>
    <recommendedName>
        <fullName evidence="2">histidine kinase</fullName>
        <ecNumber evidence="2">2.7.13.3</ecNumber>
    </recommendedName>
</protein>
<evidence type="ECO:0000256" key="7">
    <source>
        <dbReference type="ARBA" id="ARBA00022840"/>
    </source>
</evidence>
<dbReference type="InterPro" id="IPR000014">
    <property type="entry name" value="PAS"/>
</dbReference>
<dbReference type="Pfam" id="PF00512">
    <property type="entry name" value="HisKA"/>
    <property type="match status" value="1"/>
</dbReference>
<dbReference type="AlphaFoldDB" id="A0A1G9MYU2"/>
<dbReference type="InterPro" id="IPR003594">
    <property type="entry name" value="HATPase_dom"/>
</dbReference>
<keyword evidence="8" id="KW-0902">Two-component regulatory system</keyword>
<evidence type="ECO:0000256" key="5">
    <source>
        <dbReference type="ARBA" id="ARBA00022741"/>
    </source>
</evidence>
<keyword evidence="12" id="KW-1185">Reference proteome</keyword>
<dbReference type="InterPro" id="IPR005467">
    <property type="entry name" value="His_kinase_dom"/>
</dbReference>
<keyword evidence="3" id="KW-0597">Phosphoprotein</keyword>
<keyword evidence="6 11" id="KW-0418">Kinase</keyword>
<dbReference type="Gene3D" id="3.30.565.10">
    <property type="entry name" value="Histidine kinase-like ATPase, C-terminal domain"/>
    <property type="match status" value="1"/>
</dbReference>
<dbReference type="RefSeq" id="WP_092725097.1">
    <property type="nucleotide sequence ID" value="NZ_FNGW01000003.1"/>
</dbReference>
<dbReference type="CDD" id="cd00082">
    <property type="entry name" value="HisKA"/>
    <property type="match status" value="1"/>
</dbReference>
<reference evidence="11 12" key="1">
    <citation type="submission" date="2016-10" db="EMBL/GenBank/DDBJ databases">
        <authorList>
            <person name="de Groot N.N."/>
        </authorList>
    </citation>
    <scope>NUCLEOTIDE SEQUENCE [LARGE SCALE GENOMIC DNA]</scope>
    <source>
        <strain evidence="11 12">DSM 797</strain>
    </source>
</reference>
<dbReference type="PROSITE" id="PS50109">
    <property type="entry name" value="HIS_KIN"/>
    <property type="match status" value="1"/>
</dbReference>
<dbReference type="Gene3D" id="1.10.287.130">
    <property type="match status" value="1"/>
</dbReference>
<dbReference type="InterPro" id="IPR036097">
    <property type="entry name" value="HisK_dim/P_sf"/>
</dbReference>
<organism evidence="11 12">
    <name type="scientific">Romboutsia lituseburensis DSM 797</name>
    <dbReference type="NCBI Taxonomy" id="1121325"/>
    <lineage>
        <taxon>Bacteria</taxon>
        <taxon>Bacillati</taxon>
        <taxon>Bacillota</taxon>
        <taxon>Clostridia</taxon>
        <taxon>Peptostreptococcales</taxon>
        <taxon>Peptostreptococcaceae</taxon>
        <taxon>Romboutsia</taxon>
    </lineage>
</organism>
<dbReference type="EMBL" id="FNGW01000003">
    <property type="protein sequence ID" value="SDL79486.1"/>
    <property type="molecule type" value="Genomic_DNA"/>
</dbReference>
<dbReference type="SMART" id="SM00388">
    <property type="entry name" value="HisKA"/>
    <property type="match status" value="1"/>
</dbReference>
<dbReference type="Pfam" id="PF02518">
    <property type="entry name" value="HATPase_c"/>
    <property type="match status" value="1"/>
</dbReference>
<dbReference type="STRING" id="1121325.SAMN04515677_103412"/>
<dbReference type="PROSITE" id="PS50112">
    <property type="entry name" value="PAS"/>
    <property type="match status" value="1"/>
</dbReference>
<evidence type="ECO:0000313" key="11">
    <source>
        <dbReference type="EMBL" id="SDL79486.1"/>
    </source>
</evidence>
<dbReference type="Proteomes" id="UP000199068">
    <property type="component" value="Unassembled WGS sequence"/>
</dbReference>
<feature type="domain" description="PAS" evidence="10">
    <location>
        <begin position="1"/>
        <end position="39"/>
    </location>
</feature>
<evidence type="ECO:0000256" key="8">
    <source>
        <dbReference type="ARBA" id="ARBA00023012"/>
    </source>
</evidence>
<name>A0A1G9MYU2_9FIRM</name>
<evidence type="ECO:0000256" key="6">
    <source>
        <dbReference type="ARBA" id="ARBA00022777"/>
    </source>
</evidence>
<dbReference type="Gene3D" id="3.30.450.20">
    <property type="entry name" value="PAS domain"/>
    <property type="match status" value="1"/>
</dbReference>
<dbReference type="PRINTS" id="PR00344">
    <property type="entry name" value="BCTRLSENSOR"/>
</dbReference>
<dbReference type="SUPFAM" id="SSF47384">
    <property type="entry name" value="Homodimeric domain of signal transducing histidine kinase"/>
    <property type="match status" value="1"/>
</dbReference>
<dbReference type="PANTHER" id="PTHR43547:SF2">
    <property type="entry name" value="HYBRID SIGNAL TRANSDUCTION HISTIDINE KINASE C"/>
    <property type="match status" value="1"/>
</dbReference>
<evidence type="ECO:0000256" key="3">
    <source>
        <dbReference type="ARBA" id="ARBA00022553"/>
    </source>
</evidence>
<keyword evidence="7" id="KW-0067">ATP-binding</keyword>
<dbReference type="GO" id="GO:0000155">
    <property type="term" value="F:phosphorelay sensor kinase activity"/>
    <property type="evidence" value="ECO:0007669"/>
    <property type="project" value="InterPro"/>
</dbReference>
<dbReference type="FunFam" id="3.30.565.10:FF:000037">
    <property type="entry name" value="Hybrid sensor histidine kinase/response regulator"/>
    <property type="match status" value="1"/>
</dbReference>
<dbReference type="InterPro" id="IPR035965">
    <property type="entry name" value="PAS-like_dom_sf"/>
</dbReference>
<proteinExistence type="predicted"/>
<dbReference type="InterPro" id="IPR003661">
    <property type="entry name" value="HisK_dim/P_dom"/>
</dbReference>
<evidence type="ECO:0000259" key="9">
    <source>
        <dbReference type="PROSITE" id="PS50109"/>
    </source>
</evidence>
<dbReference type="GO" id="GO:0005524">
    <property type="term" value="F:ATP binding"/>
    <property type="evidence" value="ECO:0007669"/>
    <property type="project" value="UniProtKB-KW"/>
</dbReference>
<comment type="catalytic activity">
    <reaction evidence="1">
        <text>ATP + protein L-histidine = ADP + protein N-phospho-L-histidine.</text>
        <dbReference type="EC" id="2.7.13.3"/>
    </reaction>
</comment>
<keyword evidence="4" id="KW-0808">Transferase</keyword>
<evidence type="ECO:0000256" key="1">
    <source>
        <dbReference type="ARBA" id="ARBA00000085"/>
    </source>
</evidence>
<feature type="domain" description="Histidine kinase" evidence="9">
    <location>
        <begin position="117"/>
        <end position="341"/>
    </location>
</feature>
<dbReference type="SMART" id="SM00387">
    <property type="entry name" value="HATPase_c"/>
    <property type="match status" value="1"/>
</dbReference>
<evidence type="ECO:0000313" key="12">
    <source>
        <dbReference type="Proteomes" id="UP000199068"/>
    </source>
</evidence>
<gene>
    <name evidence="11" type="ORF">SAMN04515677_103412</name>
</gene>
<keyword evidence="5" id="KW-0547">Nucleotide-binding</keyword>
<evidence type="ECO:0000256" key="2">
    <source>
        <dbReference type="ARBA" id="ARBA00012438"/>
    </source>
</evidence>
<accession>A0A1G9MYU2</accession>
<evidence type="ECO:0000259" key="10">
    <source>
        <dbReference type="PROSITE" id="PS50112"/>
    </source>
</evidence>
<dbReference type="InterPro" id="IPR004358">
    <property type="entry name" value="Sig_transdc_His_kin-like_C"/>
</dbReference>
<dbReference type="SUPFAM" id="SSF55874">
    <property type="entry name" value="ATPase domain of HSP90 chaperone/DNA topoisomerase II/histidine kinase"/>
    <property type="match status" value="1"/>
</dbReference>
<dbReference type="InterPro" id="IPR036890">
    <property type="entry name" value="HATPase_C_sf"/>
</dbReference>
<dbReference type="PANTHER" id="PTHR43547">
    <property type="entry name" value="TWO-COMPONENT HISTIDINE KINASE"/>
    <property type="match status" value="1"/>
</dbReference>
<dbReference type="SUPFAM" id="SSF55785">
    <property type="entry name" value="PYP-like sensor domain (PAS domain)"/>
    <property type="match status" value="1"/>
</dbReference>
<dbReference type="CDD" id="cd00130">
    <property type="entry name" value="PAS"/>
    <property type="match status" value="1"/>
</dbReference>
<evidence type="ECO:0000256" key="4">
    <source>
        <dbReference type="ARBA" id="ARBA00022679"/>
    </source>
</evidence>
<sequence length="372" mass="42591">MIDILNTITDYVLVVDENGCIMFANTSLLNKLKYTLDELRDLNSILVDKDFNFIIEQLNENKSVHNIDLYFYNSAKDKVLFNGNIKKSTFENKDAFVIICNCNSTDKEEMRNEFFGNISHEFKTPLNLILGTIQLIEKNVAKGNINSVNGTDLNRHTKCIKQNSYRLLRLANNIIDMTRIETGYYQLQLGNHNIINIIEEITLSVSSYMETKGINLVFDTDCEELTVACDPDKIERIVLNLLSNSIKYTDNGGEINVLINTFPSKVRVSIRDNGSGISQEKLPHIFERYVQDDRKYRVKSEGSGIGLSLVKSLVNMHDGDIYVNSELGKGSEFIFEIPIRVIQENSIEKFDMDNEHLRIEKCNVEFSDVYSM</sequence>